<evidence type="ECO:0000313" key="1">
    <source>
        <dbReference type="EMBL" id="TFY73291.1"/>
    </source>
</evidence>
<name>A0A4Y9ZHJ9_9AGAM</name>
<dbReference type="STRING" id="135208.A0A4Y9ZHJ9"/>
<dbReference type="EMBL" id="SFCI01003043">
    <property type="protein sequence ID" value="TFY73291.1"/>
    <property type="molecule type" value="Genomic_DNA"/>
</dbReference>
<dbReference type="AlphaFoldDB" id="A0A4Y9ZHJ9"/>
<dbReference type="Proteomes" id="UP000298061">
    <property type="component" value="Unassembled WGS sequence"/>
</dbReference>
<reference evidence="1 2" key="1">
    <citation type="submission" date="2019-02" db="EMBL/GenBank/DDBJ databases">
        <title>Genome sequencing of the rare red list fungi Hericium alpestre (H. flagellum).</title>
        <authorList>
            <person name="Buettner E."/>
            <person name="Kellner H."/>
        </authorList>
    </citation>
    <scope>NUCLEOTIDE SEQUENCE [LARGE SCALE GENOMIC DNA]</scope>
    <source>
        <strain evidence="1 2">DSM 108284</strain>
    </source>
</reference>
<sequence>MFKWRTFYPPRHRSSGITTSRSLLLINTALDTNCYAPLSDLDHPDVMAVCCTIVAVVPLSKPCPHSKHWWNTDLCAIRKEHNKLSRTSHRLRDIPHHPSHEQLKAANARYGKAICDAKTQYWEEWLEEAEGADVWTANQFLTEPSMDGGKTHIPTLQRAQPDGSTHAVNSNEEKSHYLVSSFFPPPPAVSSVPPDADYPEPLDNPKAFTRARIKSQLAKLSPYKVPGPDGIPNVVLMCSADHIVNHLYYIYEALLRLDTYYGPWQEFTTVVLRKPEKP</sequence>
<protein>
    <submittedName>
        <fullName evidence="1">Uncharacterized protein</fullName>
    </submittedName>
</protein>
<accession>A0A4Y9ZHJ9</accession>
<organism evidence="1 2">
    <name type="scientific">Hericium alpestre</name>
    <dbReference type="NCBI Taxonomy" id="135208"/>
    <lineage>
        <taxon>Eukaryota</taxon>
        <taxon>Fungi</taxon>
        <taxon>Dikarya</taxon>
        <taxon>Basidiomycota</taxon>
        <taxon>Agaricomycotina</taxon>
        <taxon>Agaricomycetes</taxon>
        <taxon>Russulales</taxon>
        <taxon>Hericiaceae</taxon>
        <taxon>Hericium</taxon>
    </lineage>
</organism>
<evidence type="ECO:0000313" key="2">
    <source>
        <dbReference type="Proteomes" id="UP000298061"/>
    </source>
</evidence>
<keyword evidence="2" id="KW-1185">Reference proteome</keyword>
<dbReference type="OrthoDB" id="412006at2759"/>
<gene>
    <name evidence="1" type="ORF">EWM64_g10721</name>
</gene>
<proteinExistence type="predicted"/>
<comment type="caution">
    <text evidence="1">The sequence shown here is derived from an EMBL/GenBank/DDBJ whole genome shotgun (WGS) entry which is preliminary data.</text>
</comment>